<dbReference type="PANTHER" id="PTHR11247:SF27">
    <property type="entry name" value="LYSOSOMAL THIOESTERASE PPT2"/>
    <property type="match status" value="1"/>
</dbReference>
<evidence type="ECO:0000313" key="14">
    <source>
        <dbReference type="Proteomes" id="UP001153620"/>
    </source>
</evidence>
<gene>
    <name evidence="13" type="ORF">CHIRRI_LOCUS13243</name>
</gene>
<reference evidence="13" key="1">
    <citation type="submission" date="2022-01" db="EMBL/GenBank/DDBJ databases">
        <authorList>
            <person name="King R."/>
        </authorList>
    </citation>
    <scope>NUCLEOTIDE SEQUENCE</scope>
</reference>
<comment type="subcellular location">
    <subcellularLocation>
        <location evidence="1">Lysosome</location>
    </subcellularLocation>
</comment>
<dbReference type="PANTHER" id="PTHR11247">
    <property type="entry name" value="PALMITOYL-PROTEIN THIOESTERASE/DOLICHYLDIPHOSPHATASE 1"/>
    <property type="match status" value="1"/>
</dbReference>
<comment type="catalytic activity">
    <reaction evidence="10">
        <text>S-hexadecanoyl-N-acetylcysteamine + H2O = N-acetylcysteamine + hexadecanoate + H(+)</text>
        <dbReference type="Rhea" id="RHEA:84099"/>
        <dbReference type="ChEBI" id="CHEBI:7896"/>
        <dbReference type="ChEBI" id="CHEBI:15377"/>
        <dbReference type="ChEBI" id="CHEBI:15378"/>
        <dbReference type="ChEBI" id="CHEBI:74410"/>
        <dbReference type="ChEBI" id="CHEBI:233601"/>
    </reaction>
</comment>
<reference evidence="13" key="2">
    <citation type="submission" date="2022-10" db="EMBL/GenBank/DDBJ databases">
        <authorList>
            <consortium name="ENA_rothamsted_submissions"/>
            <consortium name="culmorum"/>
            <person name="King R."/>
        </authorList>
    </citation>
    <scope>NUCLEOTIDE SEQUENCE</scope>
</reference>
<evidence type="ECO:0000256" key="5">
    <source>
        <dbReference type="ARBA" id="ARBA00022737"/>
    </source>
</evidence>
<dbReference type="EC" id="3.1.2.2" evidence="9"/>
<evidence type="ECO:0000256" key="1">
    <source>
        <dbReference type="ARBA" id="ARBA00004371"/>
    </source>
</evidence>
<accession>A0A9N9S6T2</accession>
<evidence type="ECO:0000256" key="4">
    <source>
        <dbReference type="ARBA" id="ARBA00022729"/>
    </source>
</evidence>
<comment type="similarity">
    <text evidence="2">Belongs to the palmitoyl-protein thioesterase family.</text>
</comment>
<comment type="function">
    <text evidence="11">Catalyzes the cleavage of thioester bonds from S-palmitoyl-CoA or S-palmitoyl-N-acetylcysteamine (unbranched structures) but does not have activity against palmitoylcysteine or palmitoylated proteins, branched structures or bulky head groups. Conversely, hydrolyzes both long and short chain fatty acyl-CoA substrate.</text>
</comment>
<keyword evidence="14" id="KW-1185">Reference proteome</keyword>
<dbReference type="Proteomes" id="UP001153620">
    <property type="component" value="Chromosome 4"/>
</dbReference>
<dbReference type="Gene3D" id="3.40.50.1820">
    <property type="entry name" value="alpha/beta hydrolase"/>
    <property type="match status" value="1"/>
</dbReference>
<protein>
    <recommendedName>
        <fullName evidence="9">palmitoyl-CoA hydrolase</fullName>
        <ecNumber evidence="9">3.1.2.2</ecNumber>
    </recommendedName>
</protein>
<dbReference type="GO" id="GO:0005764">
    <property type="term" value="C:lysosome"/>
    <property type="evidence" value="ECO:0007669"/>
    <property type="project" value="UniProtKB-SubCell"/>
</dbReference>
<sequence>MNYQELNSNCGGEHQRKQFRDYLTRKNLCITSITALAILLITSIGFNIFQSMSPSCQNLIKVSFEEQRTPKEAKPIYNETQVIECKREFFLFHQDQNHVCEVQNILIKNDTKVIVKGNELTTVLHIFSLEVYKLPQEIFVEFKNLKNLIVNGNHLQLIERETFKEAKLLEVLRLSNNELKELGAKVFKFMSHLKTLDLGRNKIERIDGEAFAGLVNLERLYLSDNNLKVINSDVFYPLLKLLFLSLENNQISKLDDDVFMKNTQMKSLGLSNNTFKDLQNECFHYFDNLTDLSISELRISSLDLNGTTVQTLVMRNTDLRNLTLSNFPKILVSYGTPIEFLQFIISETTADFSKIPNWGGMFYNKNIRFLFRFRQEIATIDNLKKYENAVRAYKMVPELDYRTIDGARYVAVEYVSRVHPGTEVYLINKFNNWQSLENAHSQIDSFFEDLDEIFAKHPEGVHILGYSQGGLLARGLIQLYRNHNVKRFVSLSSPQGGQYGSAFLHLIFPNLANNNAYELFYSRIGQRTSVGNYWNDPHQRELYLKYSNFLPYVNNEILSENSTQYRDNLVRLEKMILIGGPDDDVITPWQSAHFGFYNETLDVVPLQERELYTEDSIGLKTLDEMKKLEIITVPGIIHIGWHLNVTLIDQIVVPHFD</sequence>
<keyword evidence="5" id="KW-0677">Repeat</keyword>
<evidence type="ECO:0000256" key="3">
    <source>
        <dbReference type="ARBA" id="ARBA00022614"/>
    </source>
</evidence>
<dbReference type="AlphaFoldDB" id="A0A9N9S6T2"/>
<dbReference type="EMBL" id="OU895880">
    <property type="protein sequence ID" value="CAG9810430.1"/>
    <property type="molecule type" value="Genomic_DNA"/>
</dbReference>
<dbReference type="SUPFAM" id="SSF52058">
    <property type="entry name" value="L domain-like"/>
    <property type="match status" value="1"/>
</dbReference>
<keyword evidence="12" id="KW-1133">Transmembrane helix</keyword>
<dbReference type="SMART" id="SM00365">
    <property type="entry name" value="LRR_SD22"/>
    <property type="match status" value="4"/>
</dbReference>
<keyword evidence="4" id="KW-0732">Signal</keyword>
<dbReference type="InterPro" id="IPR003591">
    <property type="entry name" value="Leu-rich_rpt_typical-subtyp"/>
</dbReference>
<keyword evidence="12" id="KW-0812">Transmembrane</keyword>
<keyword evidence="8" id="KW-0458">Lysosome</keyword>
<evidence type="ECO:0000256" key="2">
    <source>
        <dbReference type="ARBA" id="ARBA00010758"/>
    </source>
</evidence>
<feature type="transmembrane region" description="Helical" evidence="12">
    <location>
        <begin position="28"/>
        <end position="49"/>
    </location>
</feature>
<evidence type="ECO:0000313" key="13">
    <source>
        <dbReference type="EMBL" id="CAG9810430.1"/>
    </source>
</evidence>
<dbReference type="FunFam" id="3.40.50.1820:FF:000037">
    <property type="entry name" value="Lysosomal thioesterase PPT2 homolog"/>
    <property type="match status" value="1"/>
</dbReference>
<evidence type="ECO:0000256" key="9">
    <source>
        <dbReference type="ARBA" id="ARBA00038848"/>
    </source>
</evidence>
<dbReference type="GO" id="GO:0098599">
    <property type="term" value="F:palmitoyl hydrolase activity"/>
    <property type="evidence" value="ECO:0007669"/>
    <property type="project" value="UniProtKB-ARBA"/>
</dbReference>
<dbReference type="SUPFAM" id="SSF53474">
    <property type="entry name" value="alpha/beta-Hydrolases"/>
    <property type="match status" value="1"/>
</dbReference>
<name>A0A9N9S6T2_9DIPT</name>
<dbReference type="PROSITE" id="PS51450">
    <property type="entry name" value="LRR"/>
    <property type="match status" value="3"/>
</dbReference>
<dbReference type="GO" id="GO:0016790">
    <property type="term" value="F:thiolester hydrolase activity"/>
    <property type="evidence" value="ECO:0007669"/>
    <property type="project" value="UniProtKB-ARBA"/>
</dbReference>
<keyword evidence="7" id="KW-0325">Glycoprotein</keyword>
<dbReference type="InterPro" id="IPR029058">
    <property type="entry name" value="AB_hydrolase_fold"/>
</dbReference>
<keyword evidence="3" id="KW-0433">Leucine-rich repeat</keyword>
<organism evidence="13 14">
    <name type="scientific">Chironomus riparius</name>
    <dbReference type="NCBI Taxonomy" id="315576"/>
    <lineage>
        <taxon>Eukaryota</taxon>
        <taxon>Metazoa</taxon>
        <taxon>Ecdysozoa</taxon>
        <taxon>Arthropoda</taxon>
        <taxon>Hexapoda</taxon>
        <taxon>Insecta</taxon>
        <taxon>Pterygota</taxon>
        <taxon>Neoptera</taxon>
        <taxon>Endopterygota</taxon>
        <taxon>Diptera</taxon>
        <taxon>Nematocera</taxon>
        <taxon>Chironomoidea</taxon>
        <taxon>Chironomidae</taxon>
        <taxon>Chironominae</taxon>
        <taxon>Chironomus</taxon>
    </lineage>
</organism>
<dbReference type="OrthoDB" id="155976at2759"/>
<dbReference type="Pfam" id="PF13855">
    <property type="entry name" value="LRR_8"/>
    <property type="match status" value="2"/>
</dbReference>
<keyword evidence="12" id="KW-0472">Membrane</keyword>
<dbReference type="Gene3D" id="3.80.10.10">
    <property type="entry name" value="Ribonuclease Inhibitor"/>
    <property type="match status" value="1"/>
</dbReference>
<dbReference type="SMART" id="SM00369">
    <property type="entry name" value="LRR_TYP"/>
    <property type="match status" value="6"/>
</dbReference>
<proteinExistence type="inferred from homology"/>
<dbReference type="InterPro" id="IPR001611">
    <property type="entry name" value="Leu-rich_rpt"/>
</dbReference>
<evidence type="ECO:0000256" key="7">
    <source>
        <dbReference type="ARBA" id="ARBA00023180"/>
    </source>
</evidence>
<evidence type="ECO:0000256" key="11">
    <source>
        <dbReference type="ARBA" id="ARBA00093353"/>
    </source>
</evidence>
<evidence type="ECO:0000256" key="6">
    <source>
        <dbReference type="ARBA" id="ARBA00022801"/>
    </source>
</evidence>
<evidence type="ECO:0000256" key="12">
    <source>
        <dbReference type="SAM" id="Phobius"/>
    </source>
</evidence>
<evidence type="ECO:0000256" key="8">
    <source>
        <dbReference type="ARBA" id="ARBA00023228"/>
    </source>
</evidence>
<evidence type="ECO:0000256" key="10">
    <source>
        <dbReference type="ARBA" id="ARBA00093223"/>
    </source>
</evidence>
<dbReference type="Pfam" id="PF02089">
    <property type="entry name" value="Palm_thioest"/>
    <property type="match status" value="1"/>
</dbReference>
<dbReference type="InterPro" id="IPR032675">
    <property type="entry name" value="LRR_dom_sf"/>
</dbReference>
<keyword evidence="6" id="KW-0378">Hydrolase</keyword>